<dbReference type="AlphaFoldDB" id="A0A916NBF8"/>
<protein>
    <recommendedName>
        <fullName evidence="4">Porin</fullName>
    </recommendedName>
</protein>
<evidence type="ECO:0000313" key="2">
    <source>
        <dbReference type="EMBL" id="CAG4997782.1"/>
    </source>
</evidence>
<evidence type="ECO:0008006" key="4">
    <source>
        <dbReference type="Google" id="ProtNLM"/>
    </source>
</evidence>
<keyword evidence="3" id="KW-1185">Reference proteome</keyword>
<reference evidence="2" key="1">
    <citation type="submission" date="2021-04" db="EMBL/GenBank/DDBJ databases">
        <authorList>
            <person name="Rodrigo-Torres L."/>
            <person name="Arahal R. D."/>
            <person name="Lucena T."/>
        </authorList>
    </citation>
    <scope>NUCLEOTIDE SEQUENCE</scope>
    <source>
        <strain evidence="2">CECT 9275</strain>
    </source>
</reference>
<gene>
    <name evidence="2" type="ORF">DYBT9275_01850</name>
</gene>
<comment type="caution">
    <text evidence="2">The sequence shown here is derived from an EMBL/GenBank/DDBJ whole genome shotgun (WGS) entry which is preliminary data.</text>
</comment>
<feature type="chain" id="PRO_5037780972" description="Porin" evidence="1">
    <location>
        <begin position="23"/>
        <end position="441"/>
    </location>
</feature>
<accession>A0A916NBF8</accession>
<dbReference type="EMBL" id="CAJRAF010000002">
    <property type="protein sequence ID" value="CAG4997782.1"/>
    <property type="molecule type" value="Genomic_DNA"/>
</dbReference>
<sequence length="441" mass="50307">MKKWILALMLAALVAIPENTMAQRFLMDLVDTTNQMGKGMLSIYERYNRVRISGYIQPQFQLITKKGAETYAGPNFSTFSNNRFMLRRGRLRVDYAHLNDHGEPTSYFVFQFDGTERGVAIRDFWGRFYENKYKLFALTTGMFARPFGHEVNLSSANRETPERGRMSQILMRTERDIGAMLTVTTRTITSSALSHLKLDLGVFNGQGMTGTMDYDSHKDLIGRISLKPTPLSWLSNAVVSAAVSGYRGGIISQSDVTYGARKSGDTFLMQRDSSTHNYGKIRPRNYAGADIQLKFPNLKSATELRAEYIRGKQTATALTSETPGTYPVTNNLKDPLYTRSFDGAYFYFLQNLWDEDHQLVAKYDWYDPNTKVSGKNISQDKGFTKGDIRYNTLGLGYVHHANESLKFVFYYEFVRNEETSLPDFTSDVPDNVFTCRVQYNF</sequence>
<keyword evidence="1" id="KW-0732">Signal</keyword>
<dbReference type="InterPro" id="IPR023614">
    <property type="entry name" value="Porin_dom_sf"/>
</dbReference>
<organism evidence="2 3">
    <name type="scientific">Dyadobacter helix</name>
    <dbReference type="NCBI Taxonomy" id="2822344"/>
    <lineage>
        <taxon>Bacteria</taxon>
        <taxon>Pseudomonadati</taxon>
        <taxon>Bacteroidota</taxon>
        <taxon>Cytophagia</taxon>
        <taxon>Cytophagales</taxon>
        <taxon>Spirosomataceae</taxon>
        <taxon>Dyadobacter</taxon>
    </lineage>
</organism>
<dbReference type="RefSeq" id="WP_229252714.1">
    <property type="nucleotide sequence ID" value="NZ_CAJRAF010000002.1"/>
</dbReference>
<feature type="signal peptide" evidence="1">
    <location>
        <begin position="1"/>
        <end position="22"/>
    </location>
</feature>
<proteinExistence type="predicted"/>
<evidence type="ECO:0000256" key="1">
    <source>
        <dbReference type="SAM" id="SignalP"/>
    </source>
</evidence>
<name>A0A916NBF8_9BACT</name>
<dbReference type="Proteomes" id="UP000680038">
    <property type="component" value="Unassembled WGS sequence"/>
</dbReference>
<evidence type="ECO:0000313" key="3">
    <source>
        <dbReference type="Proteomes" id="UP000680038"/>
    </source>
</evidence>
<dbReference type="Gene3D" id="2.40.160.10">
    <property type="entry name" value="Porin"/>
    <property type="match status" value="1"/>
</dbReference>